<evidence type="ECO:0000256" key="4">
    <source>
        <dbReference type="SAM" id="SignalP"/>
    </source>
</evidence>
<comment type="subcellular location">
    <subcellularLocation>
        <location evidence="1">Cell envelope</location>
    </subcellularLocation>
</comment>
<organism evidence="6">
    <name type="scientific">Candidatus Caldatribacterium saccharofermentans</name>
    <dbReference type="NCBI Taxonomy" id="1454753"/>
    <lineage>
        <taxon>Bacteria</taxon>
        <taxon>Pseudomonadati</taxon>
        <taxon>Atribacterota</taxon>
        <taxon>Atribacteria</taxon>
        <taxon>Atribacterales</taxon>
        <taxon>Candidatus Caldatribacteriaceae</taxon>
        <taxon>Candidatus Caldatribacterium</taxon>
    </lineage>
</organism>
<evidence type="ECO:0000256" key="1">
    <source>
        <dbReference type="ARBA" id="ARBA00004196"/>
    </source>
</evidence>
<dbReference type="PANTHER" id="PTHR46847:SF1">
    <property type="entry name" value="D-ALLOSE-BINDING PERIPLASMIC PROTEIN-RELATED"/>
    <property type="match status" value="1"/>
</dbReference>
<dbReference type="SUPFAM" id="SSF53822">
    <property type="entry name" value="Periplasmic binding protein-like I"/>
    <property type="match status" value="1"/>
</dbReference>
<accession>A0A7V4TJG4</accession>
<feature type="chain" id="PRO_5031299200" evidence="4">
    <location>
        <begin position="26"/>
        <end position="352"/>
    </location>
</feature>
<dbReference type="GO" id="GO:0030313">
    <property type="term" value="C:cell envelope"/>
    <property type="evidence" value="ECO:0007669"/>
    <property type="project" value="UniProtKB-SubCell"/>
</dbReference>
<evidence type="ECO:0000256" key="3">
    <source>
        <dbReference type="ARBA" id="ARBA00022729"/>
    </source>
</evidence>
<reference evidence="6" key="1">
    <citation type="journal article" date="2020" name="mSystems">
        <title>Genome- and Community-Level Interaction Insights into Carbon Utilization and Element Cycling Functions of Hydrothermarchaeota in Hydrothermal Sediment.</title>
        <authorList>
            <person name="Zhou Z."/>
            <person name="Liu Y."/>
            <person name="Xu W."/>
            <person name="Pan J."/>
            <person name="Luo Z.H."/>
            <person name="Li M."/>
        </authorList>
    </citation>
    <scope>NUCLEOTIDE SEQUENCE [LARGE SCALE GENOMIC DNA]</scope>
    <source>
        <strain evidence="6">SpSt-82</strain>
    </source>
</reference>
<dbReference type="InterPro" id="IPR028082">
    <property type="entry name" value="Peripla_BP_I"/>
</dbReference>
<dbReference type="PANTHER" id="PTHR46847">
    <property type="entry name" value="D-ALLOSE-BINDING PERIPLASMIC PROTEIN-RELATED"/>
    <property type="match status" value="1"/>
</dbReference>
<dbReference type="EMBL" id="DTIY01000053">
    <property type="protein sequence ID" value="HGY39673.1"/>
    <property type="molecule type" value="Genomic_DNA"/>
</dbReference>
<sequence length="352" mass="37824">MRKSPLFLLLVFAGGILLSFSAAFAQEKLIFGYSAPGLGDEGQWNIQKGFVDKCKELGIEVIVTDAQQSAEKQNNDIETLIARGVHAICAVPHDSAAISIAVQKCNEAGIPFFTIDRGVTAGKVVLTVKADNVKAGAIAGEVMLRLLQGKYNGIAKGKVLEIRGQPGQDVAEQRAQGFHQVLEKYPDIQIISLPGYWNTEEGFKITVDTLTANPDLDGIYYHADLYIPGIVEGVKAVKGEFAKVGEPGHIFILGIDGNPAGLDQVEAKLADGVVVQPLRDYGALIVPIIVDYLKRGEEALPKPGTVLVEEGASWSPAMVVQTAAGLEIWTNVFYVDYLGAGDPNLWGNKPRE</sequence>
<dbReference type="CDD" id="cd01536">
    <property type="entry name" value="PBP1_ABC_sugar_binding-like"/>
    <property type="match status" value="1"/>
</dbReference>
<protein>
    <submittedName>
        <fullName evidence="6">Sugar ABC transporter substrate-binding protein</fullName>
    </submittedName>
</protein>
<evidence type="ECO:0000256" key="2">
    <source>
        <dbReference type="ARBA" id="ARBA00007639"/>
    </source>
</evidence>
<proteinExistence type="inferred from homology"/>
<gene>
    <name evidence="6" type="ORF">ENW11_07715</name>
</gene>
<dbReference type="InterPro" id="IPR025997">
    <property type="entry name" value="SBP_2_dom"/>
</dbReference>
<evidence type="ECO:0000313" key="6">
    <source>
        <dbReference type="EMBL" id="HGY39673.1"/>
    </source>
</evidence>
<dbReference type="Gene3D" id="3.40.50.2300">
    <property type="match status" value="2"/>
</dbReference>
<feature type="domain" description="Periplasmic binding protein" evidence="5">
    <location>
        <begin position="31"/>
        <end position="297"/>
    </location>
</feature>
<dbReference type="Pfam" id="PF13407">
    <property type="entry name" value="Peripla_BP_4"/>
    <property type="match status" value="1"/>
</dbReference>
<evidence type="ECO:0000259" key="5">
    <source>
        <dbReference type="Pfam" id="PF13407"/>
    </source>
</evidence>
<comment type="similarity">
    <text evidence="2">Belongs to the bacterial solute-binding protein 2 family.</text>
</comment>
<keyword evidence="3 4" id="KW-0732">Signal</keyword>
<comment type="caution">
    <text evidence="6">The sequence shown here is derived from an EMBL/GenBank/DDBJ whole genome shotgun (WGS) entry which is preliminary data.</text>
</comment>
<feature type="signal peptide" evidence="4">
    <location>
        <begin position="1"/>
        <end position="25"/>
    </location>
</feature>
<dbReference type="GO" id="GO:0030246">
    <property type="term" value="F:carbohydrate binding"/>
    <property type="evidence" value="ECO:0007669"/>
    <property type="project" value="UniProtKB-ARBA"/>
</dbReference>
<name>A0A7V4TJG4_9BACT</name>
<dbReference type="AlphaFoldDB" id="A0A7V4TJG4"/>